<keyword evidence="9" id="KW-1185">Reference proteome</keyword>
<evidence type="ECO:0000313" key="8">
    <source>
        <dbReference type="EMBL" id="KAK3385665.1"/>
    </source>
</evidence>
<dbReference type="PANTHER" id="PTHR33048:SF47">
    <property type="entry name" value="INTEGRAL MEMBRANE PROTEIN-RELATED"/>
    <property type="match status" value="1"/>
</dbReference>
<accession>A0AAE0NQK3</accession>
<dbReference type="EMBL" id="JAULSW010000004">
    <property type="protein sequence ID" value="KAK3385665.1"/>
    <property type="molecule type" value="Genomic_DNA"/>
</dbReference>
<dbReference type="PANTHER" id="PTHR33048">
    <property type="entry name" value="PTH11-LIKE INTEGRAL MEMBRANE PROTEIN (AFU_ORTHOLOGUE AFUA_5G11245)"/>
    <property type="match status" value="1"/>
</dbReference>
<evidence type="ECO:0000313" key="9">
    <source>
        <dbReference type="Proteomes" id="UP001285441"/>
    </source>
</evidence>
<reference evidence="8" key="2">
    <citation type="submission" date="2023-06" db="EMBL/GenBank/DDBJ databases">
        <authorList>
            <consortium name="Lawrence Berkeley National Laboratory"/>
            <person name="Haridas S."/>
            <person name="Hensen N."/>
            <person name="Bonometti L."/>
            <person name="Westerberg I."/>
            <person name="Brannstrom I.O."/>
            <person name="Guillou S."/>
            <person name="Cros-Aarteil S."/>
            <person name="Calhoun S."/>
            <person name="Kuo A."/>
            <person name="Mondo S."/>
            <person name="Pangilinan J."/>
            <person name="Riley R."/>
            <person name="LaButti K."/>
            <person name="Andreopoulos B."/>
            <person name="Lipzen A."/>
            <person name="Chen C."/>
            <person name="Yanf M."/>
            <person name="Daum C."/>
            <person name="Ng V."/>
            <person name="Clum A."/>
            <person name="Steindorff A."/>
            <person name="Ohm R."/>
            <person name="Martin F."/>
            <person name="Silar P."/>
            <person name="Natvig D."/>
            <person name="Lalanne C."/>
            <person name="Gautier V."/>
            <person name="Ament-velasquez S.L."/>
            <person name="Kruys A."/>
            <person name="Hutchinson M.I."/>
            <person name="Powell A.J."/>
            <person name="Barry K."/>
            <person name="Miller A.N."/>
            <person name="Grigoriev I.V."/>
            <person name="Debuchy R."/>
            <person name="Gladieux P."/>
            <person name="Thoren M.H."/>
            <person name="Johannesson H."/>
        </authorList>
    </citation>
    <scope>NUCLEOTIDE SEQUENCE</scope>
    <source>
        <strain evidence="8">CBS 232.78</strain>
    </source>
</reference>
<name>A0AAE0NQK3_9PEZI</name>
<comment type="similarity">
    <text evidence="5">Belongs to the SAT4 family.</text>
</comment>
<reference evidence="8" key="1">
    <citation type="journal article" date="2023" name="Mol. Phylogenet. Evol.">
        <title>Genome-scale phylogeny and comparative genomics of the fungal order Sordariales.</title>
        <authorList>
            <person name="Hensen N."/>
            <person name="Bonometti L."/>
            <person name="Westerberg I."/>
            <person name="Brannstrom I.O."/>
            <person name="Guillou S."/>
            <person name="Cros-Aarteil S."/>
            <person name="Calhoun S."/>
            <person name="Haridas S."/>
            <person name="Kuo A."/>
            <person name="Mondo S."/>
            <person name="Pangilinan J."/>
            <person name="Riley R."/>
            <person name="LaButti K."/>
            <person name="Andreopoulos B."/>
            <person name="Lipzen A."/>
            <person name="Chen C."/>
            <person name="Yan M."/>
            <person name="Daum C."/>
            <person name="Ng V."/>
            <person name="Clum A."/>
            <person name="Steindorff A."/>
            <person name="Ohm R.A."/>
            <person name="Martin F."/>
            <person name="Silar P."/>
            <person name="Natvig D.O."/>
            <person name="Lalanne C."/>
            <person name="Gautier V."/>
            <person name="Ament-Velasquez S.L."/>
            <person name="Kruys A."/>
            <person name="Hutchinson M.I."/>
            <person name="Powell A.J."/>
            <person name="Barry K."/>
            <person name="Miller A.N."/>
            <person name="Grigoriev I.V."/>
            <person name="Debuchy R."/>
            <person name="Gladieux P."/>
            <person name="Hiltunen Thoren M."/>
            <person name="Johannesson H."/>
        </authorList>
    </citation>
    <scope>NUCLEOTIDE SEQUENCE</scope>
    <source>
        <strain evidence="8">CBS 232.78</strain>
    </source>
</reference>
<sequence>MKTTMMMAARAADPPPADIMNENRGGVMIGLSVAFIVLTSIVVPLRFYARAFRSTSFGLDDGLIIAAYFVNLALCGVGIALVLVGGVGQHVAAVQLRDPHALTNWAKFVLLFEFVYFTAVALPKLSILCLYLRVFNWTEGPMRRATQVMFGLVLATWFSMMVTASFQCQPLAYWWDPTIKGGRCIDVQAFYHAQSVPGFVLDIFIMALPIRTIWSLKMPTVKKVALVLVFLVASLGVIASIIRAATFFNNAALQDRTWASVLLCGWSVVESGCYIIANCLSHLRPLISRFAPQWIKNAFQSTFKSISHSTSSHPASKVRSHTTKKAAIAGNAHQEEDTLELRSMRYKEGGYSTPSMAHEESFPPVGGGHSGTGIYVHIDSPAGGTYAQPVPRTSATDGSGAETPGWVGQEMGGGIQVTTEVTTRICRQKSLGYMERSGRYV</sequence>
<feature type="domain" description="Rhodopsin" evidence="7">
    <location>
        <begin position="45"/>
        <end position="289"/>
    </location>
</feature>
<comment type="caution">
    <text evidence="8">The sequence shown here is derived from an EMBL/GenBank/DDBJ whole genome shotgun (WGS) entry which is preliminary data.</text>
</comment>
<evidence type="ECO:0000256" key="2">
    <source>
        <dbReference type="ARBA" id="ARBA00022692"/>
    </source>
</evidence>
<dbReference type="Pfam" id="PF20684">
    <property type="entry name" value="Fung_rhodopsin"/>
    <property type="match status" value="1"/>
</dbReference>
<keyword evidence="2 6" id="KW-0812">Transmembrane</keyword>
<feature type="transmembrane region" description="Helical" evidence="6">
    <location>
        <begin position="152"/>
        <end position="175"/>
    </location>
</feature>
<keyword evidence="3 6" id="KW-1133">Transmembrane helix</keyword>
<dbReference type="GO" id="GO:0016020">
    <property type="term" value="C:membrane"/>
    <property type="evidence" value="ECO:0007669"/>
    <property type="project" value="UniProtKB-SubCell"/>
</dbReference>
<dbReference type="InterPro" id="IPR049326">
    <property type="entry name" value="Rhodopsin_dom_fungi"/>
</dbReference>
<evidence type="ECO:0000256" key="6">
    <source>
        <dbReference type="SAM" id="Phobius"/>
    </source>
</evidence>
<dbReference type="Proteomes" id="UP001285441">
    <property type="component" value="Unassembled WGS sequence"/>
</dbReference>
<evidence type="ECO:0000259" key="7">
    <source>
        <dbReference type="Pfam" id="PF20684"/>
    </source>
</evidence>
<gene>
    <name evidence="8" type="ORF">B0H63DRAFT_449691</name>
</gene>
<evidence type="ECO:0000256" key="1">
    <source>
        <dbReference type="ARBA" id="ARBA00004141"/>
    </source>
</evidence>
<organism evidence="8 9">
    <name type="scientific">Podospora didyma</name>
    <dbReference type="NCBI Taxonomy" id="330526"/>
    <lineage>
        <taxon>Eukaryota</taxon>
        <taxon>Fungi</taxon>
        <taxon>Dikarya</taxon>
        <taxon>Ascomycota</taxon>
        <taxon>Pezizomycotina</taxon>
        <taxon>Sordariomycetes</taxon>
        <taxon>Sordariomycetidae</taxon>
        <taxon>Sordariales</taxon>
        <taxon>Podosporaceae</taxon>
        <taxon>Podospora</taxon>
    </lineage>
</organism>
<evidence type="ECO:0000256" key="4">
    <source>
        <dbReference type="ARBA" id="ARBA00023136"/>
    </source>
</evidence>
<feature type="transmembrane region" description="Helical" evidence="6">
    <location>
        <begin position="108"/>
        <end position="132"/>
    </location>
</feature>
<feature type="transmembrane region" description="Helical" evidence="6">
    <location>
        <begin position="195"/>
        <end position="214"/>
    </location>
</feature>
<comment type="subcellular location">
    <subcellularLocation>
        <location evidence="1">Membrane</location>
        <topology evidence="1">Multi-pass membrane protein</topology>
    </subcellularLocation>
</comment>
<feature type="transmembrane region" description="Helical" evidence="6">
    <location>
        <begin position="61"/>
        <end position="88"/>
    </location>
</feature>
<evidence type="ECO:0000256" key="3">
    <source>
        <dbReference type="ARBA" id="ARBA00022989"/>
    </source>
</evidence>
<proteinExistence type="inferred from homology"/>
<dbReference type="AlphaFoldDB" id="A0AAE0NQK3"/>
<feature type="transmembrane region" description="Helical" evidence="6">
    <location>
        <begin position="226"/>
        <end position="246"/>
    </location>
</feature>
<protein>
    <submittedName>
        <fullName evidence="8">Integral membrane protein</fullName>
    </submittedName>
</protein>
<feature type="transmembrane region" description="Helical" evidence="6">
    <location>
        <begin position="27"/>
        <end position="49"/>
    </location>
</feature>
<dbReference type="InterPro" id="IPR052337">
    <property type="entry name" value="SAT4-like"/>
</dbReference>
<evidence type="ECO:0000256" key="5">
    <source>
        <dbReference type="ARBA" id="ARBA00038359"/>
    </source>
</evidence>
<keyword evidence="4 6" id="KW-0472">Membrane</keyword>